<evidence type="ECO:0000313" key="3">
    <source>
        <dbReference type="Proteomes" id="UP000694546"/>
    </source>
</evidence>
<evidence type="ECO:0000313" key="2">
    <source>
        <dbReference type="Ensembl" id="ENSGMOP00000045134.1"/>
    </source>
</evidence>
<accession>A0A8C5BEF3</accession>
<sequence length="162" mass="17402">MSSFHPPHDFLILTKRFEEEEEEEEEGGGALKSGVVSPPSLPPLPPLPPFHPSSNCVMASSRRGLGGPFDLRGYPLVLVSGVLADEGAVLVELDLLVAVVHQAVAALPTYKGTHTSTQRREGLEIRNNLVSFMASICVCIGRHKCLCVCACVYVCAWVCACV</sequence>
<reference evidence="2" key="2">
    <citation type="submission" date="2025-09" db="UniProtKB">
        <authorList>
            <consortium name="Ensembl"/>
        </authorList>
    </citation>
    <scope>IDENTIFICATION</scope>
</reference>
<evidence type="ECO:0000256" key="1">
    <source>
        <dbReference type="SAM" id="MobiDB-lite"/>
    </source>
</evidence>
<feature type="region of interest" description="Disordered" evidence="1">
    <location>
        <begin position="18"/>
        <end position="38"/>
    </location>
</feature>
<reference evidence="2" key="1">
    <citation type="submission" date="2025-08" db="UniProtKB">
        <authorList>
            <consortium name="Ensembl"/>
        </authorList>
    </citation>
    <scope>IDENTIFICATION</scope>
</reference>
<dbReference type="Ensembl" id="ENSGMOT00000032700.1">
    <property type="protein sequence ID" value="ENSGMOP00000045134.1"/>
    <property type="gene ID" value="ENSGMOG00000029697.1"/>
</dbReference>
<organism evidence="2 3">
    <name type="scientific">Gadus morhua</name>
    <name type="common">Atlantic cod</name>
    <dbReference type="NCBI Taxonomy" id="8049"/>
    <lineage>
        <taxon>Eukaryota</taxon>
        <taxon>Metazoa</taxon>
        <taxon>Chordata</taxon>
        <taxon>Craniata</taxon>
        <taxon>Vertebrata</taxon>
        <taxon>Euteleostomi</taxon>
        <taxon>Actinopterygii</taxon>
        <taxon>Neopterygii</taxon>
        <taxon>Teleostei</taxon>
        <taxon>Neoteleostei</taxon>
        <taxon>Acanthomorphata</taxon>
        <taxon>Zeiogadaria</taxon>
        <taxon>Gadariae</taxon>
        <taxon>Gadiformes</taxon>
        <taxon>Gadoidei</taxon>
        <taxon>Gadidae</taxon>
        <taxon>Gadus</taxon>
    </lineage>
</organism>
<protein>
    <submittedName>
        <fullName evidence="2">Uncharacterized protein</fullName>
    </submittedName>
</protein>
<keyword evidence="3" id="KW-1185">Reference proteome</keyword>
<dbReference type="Proteomes" id="UP000694546">
    <property type="component" value="Chromosome 13"/>
</dbReference>
<dbReference type="AlphaFoldDB" id="A0A8C5BEF3"/>
<proteinExistence type="predicted"/>
<name>A0A8C5BEF3_GADMO</name>